<dbReference type="AlphaFoldDB" id="A0A840FCJ8"/>
<dbReference type="PANTHER" id="PTHR46825:SF9">
    <property type="entry name" value="BETA-LACTAMASE-RELATED DOMAIN-CONTAINING PROTEIN"/>
    <property type="match status" value="1"/>
</dbReference>
<dbReference type="Gene3D" id="3.40.710.10">
    <property type="entry name" value="DD-peptidase/beta-lactamase superfamily"/>
    <property type="match status" value="1"/>
</dbReference>
<dbReference type="InterPro" id="IPR001466">
    <property type="entry name" value="Beta-lactam-related"/>
</dbReference>
<evidence type="ECO:0000313" key="4">
    <source>
        <dbReference type="Proteomes" id="UP000529795"/>
    </source>
</evidence>
<keyword evidence="1" id="KW-0732">Signal</keyword>
<protein>
    <submittedName>
        <fullName evidence="3">CubicO group peptidase (Beta-lactamase class C family)</fullName>
    </submittedName>
</protein>
<dbReference type="InterPro" id="IPR012338">
    <property type="entry name" value="Beta-lactam/transpept-like"/>
</dbReference>
<feature type="domain" description="Beta-lactamase-related" evidence="2">
    <location>
        <begin position="30"/>
        <end position="339"/>
    </location>
</feature>
<dbReference type="InterPro" id="IPR050491">
    <property type="entry name" value="AmpC-like"/>
</dbReference>
<dbReference type="Proteomes" id="UP000529795">
    <property type="component" value="Unassembled WGS sequence"/>
</dbReference>
<sequence length="463" mass="49939">MKPILFAAALLAPASLAAQSLTPQETAQIDTVVADALKASGTPSASVAVVRGGRTVFAKAYGKQSERGGTADAKAPYQIASISKQFTATALQLLEDDGKLSLDDKVGQYLPGITGGDRITLRQLLAHTSGLQDYWPQDYSFKAMATPTTPQNIVDRWAKKPLDFEPGTQWQYSNTGYVVAGLIVEKVAGMPLLAFLQQRVFKPLDIRALDQDLAVGPGFPQGYGRYALGPVRVEKPAARGWLYAAGELSMSAEDLAKWDVARIDRALLPTDDWQAQETPVKLVDGTTNGYGLGVQTGTRDGRRYVEHSGEAVGFLSENIVFPDQKAAVVVLTNSWFGDATGRITDGIVKAVLPAAPASAADTAALTRARAVYDQLRTGTLDRSRLTDNANYYFTPAAQADYRSSLSALGEPTGFTQRGTMRLRGGFVLRSYRITYPDRTLSLSTFSEPGENGRFEQFLVAPVQ</sequence>
<reference evidence="3 4" key="1">
    <citation type="submission" date="2020-08" db="EMBL/GenBank/DDBJ databases">
        <title>Genomic Encyclopedia of Type Strains, Phase IV (KMG-IV): sequencing the most valuable type-strain genomes for metagenomic binning, comparative biology and taxonomic classification.</title>
        <authorList>
            <person name="Goeker M."/>
        </authorList>
    </citation>
    <scope>NUCLEOTIDE SEQUENCE [LARGE SCALE GENOMIC DNA]</scope>
    <source>
        <strain evidence="3 4">YC6723</strain>
    </source>
</reference>
<evidence type="ECO:0000256" key="1">
    <source>
        <dbReference type="SAM" id="SignalP"/>
    </source>
</evidence>
<dbReference type="Pfam" id="PF00144">
    <property type="entry name" value="Beta-lactamase"/>
    <property type="match status" value="1"/>
</dbReference>
<feature type="chain" id="PRO_5032850733" evidence="1">
    <location>
        <begin position="18"/>
        <end position="463"/>
    </location>
</feature>
<dbReference type="SUPFAM" id="SSF56601">
    <property type="entry name" value="beta-lactamase/transpeptidase-like"/>
    <property type="match status" value="1"/>
</dbReference>
<feature type="signal peptide" evidence="1">
    <location>
        <begin position="1"/>
        <end position="17"/>
    </location>
</feature>
<evidence type="ECO:0000259" key="2">
    <source>
        <dbReference type="Pfam" id="PF00144"/>
    </source>
</evidence>
<dbReference type="PANTHER" id="PTHR46825">
    <property type="entry name" value="D-ALANYL-D-ALANINE-CARBOXYPEPTIDASE/ENDOPEPTIDASE AMPH"/>
    <property type="match status" value="1"/>
</dbReference>
<evidence type="ECO:0000313" key="3">
    <source>
        <dbReference type="EMBL" id="MBB4153484.1"/>
    </source>
</evidence>
<name>A0A840FCJ8_9SPHN</name>
<organism evidence="3 4">
    <name type="scientific">Sphingomonas jinjuensis</name>
    <dbReference type="NCBI Taxonomy" id="535907"/>
    <lineage>
        <taxon>Bacteria</taxon>
        <taxon>Pseudomonadati</taxon>
        <taxon>Pseudomonadota</taxon>
        <taxon>Alphaproteobacteria</taxon>
        <taxon>Sphingomonadales</taxon>
        <taxon>Sphingomonadaceae</taxon>
        <taxon>Sphingomonas</taxon>
    </lineage>
</organism>
<proteinExistence type="predicted"/>
<dbReference type="EMBL" id="JACIEV010000003">
    <property type="protein sequence ID" value="MBB4153484.1"/>
    <property type="molecule type" value="Genomic_DNA"/>
</dbReference>
<comment type="caution">
    <text evidence="3">The sequence shown here is derived from an EMBL/GenBank/DDBJ whole genome shotgun (WGS) entry which is preliminary data.</text>
</comment>
<gene>
    <name evidence="3" type="ORF">GGQ80_001386</name>
</gene>
<dbReference type="RefSeq" id="WP_183983159.1">
    <property type="nucleotide sequence ID" value="NZ_JACIEV010000003.1"/>
</dbReference>
<accession>A0A840FCJ8</accession>
<keyword evidence="4" id="KW-1185">Reference proteome</keyword>